<dbReference type="PANTHER" id="PTHR11926:SF1412">
    <property type="entry name" value="UDP-GLYCOSYLTRANSFERASE 83A1-LIKE"/>
    <property type="match status" value="1"/>
</dbReference>
<dbReference type="Gene3D" id="3.40.50.2000">
    <property type="entry name" value="Glycogen Phosphorylase B"/>
    <property type="match status" value="2"/>
</dbReference>
<keyword evidence="2" id="KW-0808">Transferase</keyword>
<dbReference type="AlphaFoldDB" id="A0A2Z7C9F6"/>
<keyword evidence="4" id="KW-1185">Reference proteome</keyword>
<proteinExistence type="inferred from homology"/>
<dbReference type="SUPFAM" id="SSF53756">
    <property type="entry name" value="UDP-Glycosyltransferase/glycogen phosphorylase"/>
    <property type="match status" value="1"/>
</dbReference>
<dbReference type="GO" id="GO:0080044">
    <property type="term" value="F:quercetin 7-O-glucosyltransferase activity"/>
    <property type="evidence" value="ECO:0007669"/>
    <property type="project" value="TreeGrafter"/>
</dbReference>
<evidence type="ECO:0000256" key="2">
    <source>
        <dbReference type="ARBA" id="ARBA00022679"/>
    </source>
</evidence>
<evidence type="ECO:0008006" key="5">
    <source>
        <dbReference type="Google" id="ProtNLM"/>
    </source>
</evidence>
<dbReference type="GO" id="GO:0080043">
    <property type="term" value="F:quercetin 3-O-glucosyltransferase activity"/>
    <property type="evidence" value="ECO:0007669"/>
    <property type="project" value="TreeGrafter"/>
</dbReference>
<dbReference type="PANTHER" id="PTHR11926">
    <property type="entry name" value="GLUCOSYL/GLUCURONOSYL TRANSFERASES"/>
    <property type="match status" value="1"/>
</dbReference>
<dbReference type="FunFam" id="3.40.50.2000:FF:000108">
    <property type="entry name" value="UDP-glycosyltransferase 83A1"/>
    <property type="match status" value="1"/>
</dbReference>
<organism evidence="3 4">
    <name type="scientific">Dorcoceras hygrometricum</name>
    <dbReference type="NCBI Taxonomy" id="472368"/>
    <lineage>
        <taxon>Eukaryota</taxon>
        <taxon>Viridiplantae</taxon>
        <taxon>Streptophyta</taxon>
        <taxon>Embryophyta</taxon>
        <taxon>Tracheophyta</taxon>
        <taxon>Spermatophyta</taxon>
        <taxon>Magnoliopsida</taxon>
        <taxon>eudicotyledons</taxon>
        <taxon>Gunneridae</taxon>
        <taxon>Pentapetalae</taxon>
        <taxon>asterids</taxon>
        <taxon>lamiids</taxon>
        <taxon>Lamiales</taxon>
        <taxon>Gesneriaceae</taxon>
        <taxon>Didymocarpoideae</taxon>
        <taxon>Trichosporeae</taxon>
        <taxon>Loxocarpinae</taxon>
        <taxon>Dorcoceras</taxon>
    </lineage>
</organism>
<evidence type="ECO:0000256" key="1">
    <source>
        <dbReference type="ARBA" id="ARBA00009995"/>
    </source>
</evidence>
<dbReference type="Pfam" id="PF00201">
    <property type="entry name" value="UDPGT"/>
    <property type="match status" value="1"/>
</dbReference>
<dbReference type="Proteomes" id="UP000250235">
    <property type="component" value="Unassembled WGS sequence"/>
</dbReference>
<dbReference type="OrthoDB" id="5835829at2759"/>
<dbReference type="CDD" id="cd03784">
    <property type="entry name" value="GT1_Gtf-like"/>
    <property type="match status" value="1"/>
</dbReference>
<dbReference type="EMBL" id="KQ998120">
    <property type="protein sequence ID" value="KZV43372.1"/>
    <property type="molecule type" value="Genomic_DNA"/>
</dbReference>
<gene>
    <name evidence="3" type="ORF">F511_21964</name>
</gene>
<reference evidence="3 4" key="1">
    <citation type="journal article" date="2015" name="Proc. Natl. Acad. Sci. U.S.A.">
        <title>The resurrection genome of Boea hygrometrica: A blueprint for survival of dehydration.</title>
        <authorList>
            <person name="Xiao L."/>
            <person name="Yang G."/>
            <person name="Zhang L."/>
            <person name="Yang X."/>
            <person name="Zhao S."/>
            <person name="Ji Z."/>
            <person name="Zhou Q."/>
            <person name="Hu M."/>
            <person name="Wang Y."/>
            <person name="Chen M."/>
            <person name="Xu Y."/>
            <person name="Jin H."/>
            <person name="Xiao X."/>
            <person name="Hu G."/>
            <person name="Bao F."/>
            <person name="Hu Y."/>
            <person name="Wan P."/>
            <person name="Li L."/>
            <person name="Deng X."/>
            <person name="Kuang T."/>
            <person name="Xiang C."/>
            <person name="Zhu J.K."/>
            <person name="Oliver M.J."/>
            <person name="He Y."/>
        </authorList>
    </citation>
    <scope>NUCLEOTIDE SEQUENCE [LARGE SCALE GENOMIC DNA]</scope>
    <source>
        <strain evidence="4">cv. XS01</strain>
    </source>
</reference>
<evidence type="ECO:0000313" key="4">
    <source>
        <dbReference type="Proteomes" id="UP000250235"/>
    </source>
</evidence>
<evidence type="ECO:0000313" key="3">
    <source>
        <dbReference type="EMBL" id="KZV43372.1"/>
    </source>
</evidence>
<dbReference type="FunFam" id="3.40.50.2000:FF:000061">
    <property type="entry name" value="UDP-glycosyltransferase 83A1"/>
    <property type="match status" value="1"/>
</dbReference>
<protein>
    <recommendedName>
        <fullName evidence="5">UDP-glycosyltransferase 83A1-like</fullName>
    </recommendedName>
</protein>
<sequence>MGKAHVLVLPYPAQGHVIPLMELSQCLAKEDMRVTFVNTEFCHRRILESMCKEGGHIHESIDLVSIPDGLEPWEDRSDLGKLTEAFVKEMPRNLAALIGEINAKGRDEITCVVSDYWLGWCMEVAERFGVKRVAFVPASVAMAALSMNVQKLVDDGIVDCNGTPMKKQVIELSPSMPGINSMNLPWANIGDFSTQKILFETMKHNINLINLAETVICNTSHELESAALAYVPNFSAIGPLLASNRLGSTAGHLWPPEDSACMDWLDQQPPRSVIYVAFGSFTVFEQTQFQELALGLERTNRSFLWVVRKDTGKFYPEGFEQRVESRGKIVGWAPQQKVLTHRSVSCFVSHCGWNSTMEGVSNAVPFLCWPYFADQFIDESYICDYWRVGLRLDKDESGIIRQEEIMNKVDQLLSDEIGKRRALELQKRALDCVAEGGSSHKNFQDFVDWIKEK</sequence>
<name>A0A2Z7C9F6_9LAMI</name>
<accession>A0A2Z7C9F6</accession>
<dbReference type="InterPro" id="IPR002213">
    <property type="entry name" value="UDP_glucos_trans"/>
</dbReference>
<comment type="similarity">
    <text evidence="1">Belongs to the UDP-glycosyltransferase family.</text>
</comment>